<protein>
    <submittedName>
        <fullName evidence="1">RNA polymerase subunit sigma-70</fullName>
    </submittedName>
</protein>
<keyword evidence="2" id="KW-1185">Reference proteome</keyword>
<sequence>MYKNPDRDERLISSLEIYFRNGDSDLFLKEASGLAWTLSQKKYHLDDDSCAEIVLKLVHDVEHIMKVYQEGKYCNFPAFLTAYIKHLILNQRKKNVIRARMEIVTDEFYTDRFPRASDYDFTTDILNESDEISSMVRDALNRLDPLSSLIIKMKHRIPPNLREFRILSQRLKPLELNIKQYFRLDQEEETINRIKKRKAEDQLKKLFQSLHTSQPKDRSRWQGARQNWFHRHSTVPEEKSFRKIAYYLGMSQHKVRSSYYSTIANLKKNRWEKVGWKEAA</sequence>
<evidence type="ECO:0000313" key="2">
    <source>
        <dbReference type="Proteomes" id="UP000297453"/>
    </source>
</evidence>
<dbReference type="Proteomes" id="UP000297453">
    <property type="component" value="Unassembled WGS sequence"/>
</dbReference>
<proteinExistence type="predicted"/>
<name>A0A4R9G0L1_9LEPT</name>
<dbReference type="OrthoDB" id="324245at2"/>
<comment type="caution">
    <text evidence="1">The sequence shown here is derived from an EMBL/GenBank/DDBJ whole genome shotgun (WGS) entry which is preliminary data.</text>
</comment>
<accession>A0A4R9G0L1</accession>
<reference evidence="1" key="1">
    <citation type="journal article" date="2019" name="PLoS Negl. Trop. Dis.">
        <title>Revisiting the worldwide diversity of Leptospira species in the environment.</title>
        <authorList>
            <person name="Vincent A.T."/>
            <person name="Schiettekatte O."/>
            <person name="Bourhy P."/>
            <person name="Veyrier F.J."/>
            <person name="Picardeau M."/>
        </authorList>
    </citation>
    <scope>NUCLEOTIDE SEQUENCE [LARGE SCALE GENOMIC DNA]</scope>
    <source>
        <strain evidence="1">SSS9</strain>
    </source>
</reference>
<dbReference type="EMBL" id="RQEP01000010">
    <property type="protein sequence ID" value="TGK04741.1"/>
    <property type="molecule type" value="Genomic_DNA"/>
</dbReference>
<gene>
    <name evidence="1" type="ORF">EHO59_07730</name>
</gene>
<dbReference type="RefSeq" id="WP_135586569.1">
    <property type="nucleotide sequence ID" value="NZ_RQEP01000010.1"/>
</dbReference>
<dbReference type="AlphaFoldDB" id="A0A4R9G0L1"/>
<organism evidence="1 2">
    <name type="scientific">Leptospira semungkisensis</name>
    <dbReference type="NCBI Taxonomy" id="2484985"/>
    <lineage>
        <taxon>Bacteria</taxon>
        <taxon>Pseudomonadati</taxon>
        <taxon>Spirochaetota</taxon>
        <taxon>Spirochaetia</taxon>
        <taxon>Leptospirales</taxon>
        <taxon>Leptospiraceae</taxon>
        <taxon>Leptospira</taxon>
    </lineage>
</organism>
<evidence type="ECO:0000313" key="1">
    <source>
        <dbReference type="EMBL" id="TGK04741.1"/>
    </source>
</evidence>